<proteinExistence type="predicted"/>
<dbReference type="AlphaFoldDB" id="A0A366FLJ4"/>
<sequence>MPRALMRTTPAGLRSLSRIAKIIRPDPLNARTHRDLGVT</sequence>
<accession>A0A366FLJ4</accession>
<reference evidence="1 2" key="1">
    <citation type="submission" date="2018-06" db="EMBL/GenBank/DDBJ databases">
        <title>Genomic Encyclopedia of Type Strains, Phase IV (KMG-IV): sequencing the most valuable type-strain genomes for metagenomic binning, comparative biology and taxonomic classification.</title>
        <authorList>
            <person name="Goeker M."/>
        </authorList>
    </citation>
    <scope>NUCLEOTIDE SEQUENCE [LARGE SCALE GENOMIC DNA]</scope>
    <source>
        <strain evidence="1 2">DSM 24875</strain>
    </source>
</reference>
<evidence type="ECO:0000313" key="1">
    <source>
        <dbReference type="EMBL" id="RBP15573.1"/>
    </source>
</evidence>
<evidence type="ECO:0000313" key="2">
    <source>
        <dbReference type="Proteomes" id="UP000253529"/>
    </source>
</evidence>
<organism evidence="1 2">
    <name type="scientific">Roseiarcus fermentans</name>
    <dbReference type="NCBI Taxonomy" id="1473586"/>
    <lineage>
        <taxon>Bacteria</taxon>
        <taxon>Pseudomonadati</taxon>
        <taxon>Pseudomonadota</taxon>
        <taxon>Alphaproteobacteria</taxon>
        <taxon>Hyphomicrobiales</taxon>
        <taxon>Roseiarcaceae</taxon>
        <taxon>Roseiarcus</taxon>
    </lineage>
</organism>
<keyword evidence="2" id="KW-1185">Reference proteome</keyword>
<dbReference type="EMBL" id="QNRK01000008">
    <property type="protein sequence ID" value="RBP15573.1"/>
    <property type="molecule type" value="Genomic_DNA"/>
</dbReference>
<dbReference type="Proteomes" id="UP000253529">
    <property type="component" value="Unassembled WGS sequence"/>
</dbReference>
<comment type="caution">
    <text evidence="1">The sequence shown here is derived from an EMBL/GenBank/DDBJ whole genome shotgun (WGS) entry which is preliminary data.</text>
</comment>
<protein>
    <submittedName>
        <fullName evidence="1">Uncharacterized protein</fullName>
    </submittedName>
</protein>
<gene>
    <name evidence="1" type="ORF">DFR50_108130</name>
</gene>
<name>A0A366FLJ4_9HYPH</name>